<dbReference type="RefSeq" id="WP_102627789.1">
    <property type="nucleotide sequence ID" value="NZ_PDOH01000029.1"/>
</dbReference>
<comment type="caution">
    <text evidence="1">The sequence shown here is derived from an EMBL/GenBank/DDBJ whole genome shotgun (WGS) entry which is preliminary data.</text>
</comment>
<reference evidence="1 2" key="1">
    <citation type="submission" date="2018-01" db="EMBL/GenBank/DDBJ databases">
        <title>Halomonas endophytica sp. nov., isolated from storage liquid in the stems of Populus euphratica.</title>
        <authorList>
            <person name="Chen C."/>
        </authorList>
    </citation>
    <scope>NUCLEOTIDE SEQUENCE [LARGE SCALE GENOMIC DNA]</scope>
    <source>
        <strain evidence="1 2">DSM 26881</strain>
    </source>
</reference>
<dbReference type="PIRSF" id="PIRSF000039">
    <property type="entry name" value="Phenol_monooxy_K"/>
    <property type="match status" value="1"/>
</dbReference>
<dbReference type="OrthoDB" id="8564678at2"/>
<keyword evidence="2" id="KW-1185">Reference proteome</keyword>
<dbReference type="Proteomes" id="UP000235346">
    <property type="component" value="Unassembled WGS sequence"/>
</dbReference>
<organism evidence="1 2">
    <name type="scientific">Halomonas heilongjiangensis</name>
    <dbReference type="NCBI Taxonomy" id="1387883"/>
    <lineage>
        <taxon>Bacteria</taxon>
        <taxon>Pseudomonadati</taxon>
        <taxon>Pseudomonadota</taxon>
        <taxon>Gammaproteobacteria</taxon>
        <taxon>Oceanospirillales</taxon>
        <taxon>Halomonadaceae</taxon>
        <taxon>Halomonas</taxon>
    </lineage>
</organism>
<proteinExistence type="predicted"/>
<evidence type="ECO:0000313" key="1">
    <source>
        <dbReference type="EMBL" id="PMR69549.1"/>
    </source>
</evidence>
<dbReference type="InterPro" id="IPR010353">
    <property type="entry name" value="DmpK"/>
</dbReference>
<evidence type="ECO:0000313" key="2">
    <source>
        <dbReference type="Proteomes" id="UP000235346"/>
    </source>
</evidence>
<name>A0A2N7TMY2_9GAMM</name>
<gene>
    <name evidence="1" type="ORF">C1H66_10230</name>
</gene>
<protein>
    <submittedName>
        <fullName evidence="1">Phenol hydroxylase</fullName>
    </submittedName>
</protein>
<dbReference type="EMBL" id="PNRE01000045">
    <property type="protein sequence ID" value="PMR69549.1"/>
    <property type="molecule type" value="Genomic_DNA"/>
</dbReference>
<accession>A0A2N7TMY2</accession>
<dbReference type="Pfam" id="PF06099">
    <property type="entry name" value="Phenol_hyd_sub"/>
    <property type="match status" value="1"/>
</dbReference>
<dbReference type="AlphaFoldDB" id="A0A2N7TMY2"/>
<sequence length="79" mass="9422">MSQSSIPQTLKRFVRVRERSERFVEFDFAIENPELFVELILPPLAFEEFCSRNDVTFMTEAQARAVDIQMEKWRYSVSQ</sequence>